<organism evidence="2 3">
    <name type="scientific">Trametes pubescens</name>
    <name type="common">White-rot fungus</name>
    <dbReference type="NCBI Taxonomy" id="154538"/>
    <lineage>
        <taxon>Eukaryota</taxon>
        <taxon>Fungi</taxon>
        <taxon>Dikarya</taxon>
        <taxon>Basidiomycota</taxon>
        <taxon>Agaricomycotina</taxon>
        <taxon>Agaricomycetes</taxon>
        <taxon>Polyporales</taxon>
        <taxon>Polyporaceae</taxon>
        <taxon>Trametes</taxon>
    </lineage>
</organism>
<accession>A0A1M2V4T3</accession>
<protein>
    <recommendedName>
        <fullName evidence="4">F-box domain-containing protein</fullName>
    </recommendedName>
</protein>
<evidence type="ECO:0008006" key="4">
    <source>
        <dbReference type="Google" id="ProtNLM"/>
    </source>
</evidence>
<keyword evidence="3" id="KW-1185">Reference proteome</keyword>
<name>A0A1M2V4T3_TRAPU</name>
<evidence type="ECO:0000313" key="2">
    <source>
        <dbReference type="EMBL" id="OJT02588.1"/>
    </source>
</evidence>
<evidence type="ECO:0000256" key="1">
    <source>
        <dbReference type="SAM" id="MobiDB-lite"/>
    </source>
</evidence>
<sequence length="442" mass="49669">MRPDKGKRWRYLHGLHLTKESLIRPAIAKSLASGIQNAANLEVLEFAHVEAIISSHPDLGPAFASLPRVKHITVSKVSVLTCTMPETMQWPLETAALLRTDFYHTDWPDEDRYERMNPIQLLKNACHTLRSLNLDSWGDYADRSPIPVYPQMKSLTVIGNDCPFTAPWATAYPNLVRLQVSTIEQAFLDLAEDSLELYLEKREENLQAHLARDTWDELETFKGAPLDLYLVGVPCRIRRLELDIVEEELRFLSIVAADALPTALDLNFASKALEGGKNAWLFDHLRDPALSSVRALTLRLRTSLPSKADFPNFWDRLADALPSLVLDSLTVKIKIDSMKDLHWFTFSSPSGSDSESARKAQQARIDKPMPPPCETELYISTLAADALAHRFLQASHSLESVEVDAEFWWGSDYEDMHVRMTRSELCVRAGSTGASDISAVTA</sequence>
<dbReference type="EMBL" id="MNAD01001660">
    <property type="protein sequence ID" value="OJT02588.1"/>
    <property type="molecule type" value="Genomic_DNA"/>
</dbReference>
<evidence type="ECO:0000313" key="3">
    <source>
        <dbReference type="Proteomes" id="UP000184267"/>
    </source>
</evidence>
<reference evidence="2 3" key="1">
    <citation type="submission" date="2016-10" db="EMBL/GenBank/DDBJ databases">
        <title>Genome sequence of the basidiomycete white-rot fungus Trametes pubescens.</title>
        <authorList>
            <person name="Makela M.R."/>
            <person name="Granchi Z."/>
            <person name="Peng M."/>
            <person name="De Vries R.P."/>
            <person name="Grigoriev I."/>
            <person name="Riley R."/>
            <person name="Hilden K."/>
        </authorList>
    </citation>
    <scope>NUCLEOTIDE SEQUENCE [LARGE SCALE GENOMIC DNA]</scope>
    <source>
        <strain evidence="2 3">FBCC735</strain>
    </source>
</reference>
<dbReference type="OrthoDB" id="2744591at2759"/>
<dbReference type="Proteomes" id="UP000184267">
    <property type="component" value="Unassembled WGS sequence"/>
</dbReference>
<proteinExistence type="predicted"/>
<gene>
    <name evidence="2" type="ORF">TRAPUB_6852</name>
</gene>
<dbReference type="OMA" id="PPCETEL"/>
<feature type="region of interest" description="Disordered" evidence="1">
    <location>
        <begin position="348"/>
        <end position="367"/>
    </location>
</feature>
<dbReference type="AlphaFoldDB" id="A0A1M2V4T3"/>
<comment type="caution">
    <text evidence="2">The sequence shown here is derived from an EMBL/GenBank/DDBJ whole genome shotgun (WGS) entry which is preliminary data.</text>
</comment>